<proteinExistence type="inferred from homology"/>
<dbReference type="PANTHER" id="PTHR30329:SF21">
    <property type="entry name" value="LIPOPROTEIN YIAD-RELATED"/>
    <property type="match status" value="1"/>
</dbReference>
<accession>A0A5Q2Q8L6</accession>
<evidence type="ECO:0000256" key="1">
    <source>
        <dbReference type="ARBA" id="ARBA00004162"/>
    </source>
</evidence>
<protein>
    <submittedName>
        <fullName evidence="11">OmpA family protein</fullName>
    </submittedName>
</protein>
<dbReference type="Proteomes" id="UP000388235">
    <property type="component" value="Chromosome"/>
</dbReference>
<dbReference type="InterPro" id="IPR050330">
    <property type="entry name" value="Bact_OuterMem_StrucFunc"/>
</dbReference>
<keyword evidence="4 9" id="KW-0812">Transmembrane</keyword>
<feature type="compositionally biased region" description="Low complexity" evidence="8">
    <location>
        <begin position="89"/>
        <end position="98"/>
    </location>
</feature>
<evidence type="ECO:0000256" key="4">
    <source>
        <dbReference type="ARBA" id="ARBA00022692"/>
    </source>
</evidence>
<feature type="compositionally biased region" description="Low complexity" evidence="8">
    <location>
        <begin position="136"/>
        <end position="147"/>
    </location>
</feature>
<dbReference type="InterPro" id="IPR036737">
    <property type="entry name" value="OmpA-like_sf"/>
</dbReference>
<dbReference type="Gene3D" id="3.30.1330.60">
    <property type="entry name" value="OmpA-like domain"/>
    <property type="match status" value="1"/>
</dbReference>
<comment type="subcellular location">
    <subcellularLocation>
        <location evidence="1">Cell membrane</location>
        <topology evidence="1">Single-pass membrane protein</topology>
    </subcellularLocation>
</comment>
<reference evidence="11 12" key="1">
    <citation type="submission" date="2019-11" db="EMBL/GenBank/DDBJ databases">
        <authorList>
            <person name="Khan S.A."/>
            <person name="Jeon C.O."/>
            <person name="Chun B.H."/>
        </authorList>
    </citation>
    <scope>NUCLEOTIDE SEQUENCE [LARGE SCALE GENOMIC DNA]</scope>
    <source>
        <strain evidence="11 12">IMCC 1097</strain>
    </source>
</reference>
<evidence type="ECO:0000313" key="12">
    <source>
        <dbReference type="Proteomes" id="UP000388235"/>
    </source>
</evidence>
<comment type="similarity">
    <text evidence="2">Belongs to the MotB family.</text>
</comment>
<dbReference type="CDD" id="cd07185">
    <property type="entry name" value="OmpA_C-like"/>
    <property type="match status" value="1"/>
</dbReference>
<evidence type="ECO:0000313" key="11">
    <source>
        <dbReference type="EMBL" id="QGG79433.1"/>
    </source>
</evidence>
<keyword evidence="6 7" id="KW-0472">Membrane</keyword>
<dbReference type="AlphaFoldDB" id="A0A5Q2Q8L6"/>
<dbReference type="NCBIfam" id="NF006508">
    <property type="entry name" value="PRK08944.1"/>
    <property type="match status" value="1"/>
</dbReference>
<keyword evidence="5 9" id="KW-1133">Transmembrane helix</keyword>
<dbReference type="OrthoDB" id="9815217at2"/>
<dbReference type="RefSeq" id="WP_153712937.1">
    <property type="nucleotide sequence ID" value="NZ_CP045871.1"/>
</dbReference>
<dbReference type="PANTHER" id="PTHR30329">
    <property type="entry name" value="STATOR ELEMENT OF FLAGELLAR MOTOR COMPLEX"/>
    <property type="match status" value="1"/>
</dbReference>
<evidence type="ECO:0000256" key="5">
    <source>
        <dbReference type="ARBA" id="ARBA00022989"/>
    </source>
</evidence>
<dbReference type="InterPro" id="IPR025713">
    <property type="entry name" value="MotB-like_N_dom"/>
</dbReference>
<feature type="transmembrane region" description="Helical" evidence="9">
    <location>
        <begin position="15"/>
        <end position="37"/>
    </location>
</feature>
<feature type="domain" description="OmpA-like" evidence="10">
    <location>
        <begin position="210"/>
        <end position="330"/>
    </location>
</feature>
<keyword evidence="3" id="KW-1003">Cell membrane</keyword>
<sequence>MATEEECDCPAGIPAWVMTFADLMSLLMCFFVLLLSFSEMDVLKFKQLMGSVKFAFGVQSEIEAKAIPKGTSIIAQEFSPGTPRPTPAPTVQQQTTRTDLSTLDIPPPTSETAPKQSEKASAEDSADGRESKSPNDSEVPVDSVESSTAAAEGAAPSVLDVDTTDPESEELERGGLRKQLVLQTETDKKAIDQALSQEIRDGLVEVETEGRKIIIRVNERNSFDPGRADVNPRFIPVLRKIREMLGITPGTVRIEGHTDGRSSTGVFRNELELSAMRANAVAGELLAGRVLDVTRFSVVGQGSSLLRANGLGPDALAANRRVEIIVDQGIGVGNIRGQNIDAAASTDRRIRDDQDPRLRSRFQLGSDEIF</sequence>
<evidence type="ECO:0000256" key="8">
    <source>
        <dbReference type="SAM" id="MobiDB-lite"/>
    </source>
</evidence>
<dbReference type="GO" id="GO:0005886">
    <property type="term" value="C:plasma membrane"/>
    <property type="evidence" value="ECO:0007669"/>
    <property type="project" value="UniProtKB-SubCell"/>
</dbReference>
<dbReference type="InterPro" id="IPR006665">
    <property type="entry name" value="OmpA-like"/>
</dbReference>
<dbReference type="EMBL" id="CP045871">
    <property type="protein sequence ID" value="QGG79433.1"/>
    <property type="molecule type" value="Genomic_DNA"/>
</dbReference>
<dbReference type="Pfam" id="PF00691">
    <property type="entry name" value="OmpA"/>
    <property type="match status" value="1"/>
</dbReference>
<gene>
    <name evidence="11" type="ORF">GH975_02160</name>
</gene>
<keyword evidence="12" id="KW-1185">Reference proteome</keyword>
<feature type="region of interest" description="Disordered" evidence="8">
    <location>
        <begin position="76"/>
        <end position="178"/>
    </location>
</feature>
<organism evidence="11 12">
    <name type="scientific">Litorivicinus lipolyticus</name>
    <dbReference type="NCBI Taxonomy" id="418701"/>
    <lineage>
        <taxon>Bacteria</taxon>
        <taxon>Pseudomonadati</taxon>
        <taxon>Pseudomonadota</taxon>
        <taxon>Gammaproteobacteria</taxon>
        <taxon>Oceanospirillales</taxon>
        <taxon>Litorivicinaceae</taxon>
        <taxon>Litorivicinus</taxon>
    </lineage>
</organism>
<evidence type="ECO:0000256" key="3">
    <source>
        <dbReference type="ARBA" id="ARBA00022475"/>
    </source>
</evidence>
<evidence type="ECO:0000256" key="9">
    <source>
        <dbReference type="SAM" id="Phobius"/>
    </source>
</evidence>
<dbReference type="Pfam" id="PF13677">
    <property type="entry name" value="MotB_plug"/>
    <property type="match status" value="1"/>
</dbReference>
<evidence type="ECO:0000259" key="10">
    <source>
        <dbReference type="PROSITE" id="PS51123"/>
    </source>
</evidence>
<feature type="compositionally biased region" description="Basic and acidic residues" evidence="8">
    <location>
        <begin position="116"/>
        <end position="135"/>
    </location>
</feature>
<dbReference type="KEGG" id="llp:GH975_02160"/>
<dbReference type="PROSITE" id="PS51123">
    <property type="entry name" value="OMPA_2"/>
    <property type="match status" value="1"/>
</dbReference>
<dbReference type="SUPFAM" id="SSF103088">
    <property type="entry name" value="OmpA-like"/>
    <property type="match status" value="1"/>
</dbReference>
<name>A0A5Q2Q8L6_9GAMM</name>
<evidence type="ECO:0000256" key="7">
    <source>
        <dbReference type="PROSITE-ProRule" id="PRU00473"/>
    </source>
</evidence>
<evidence type="ECO:0000256" key="2">
    <source>
        <dbReference type="ARBA" id="ARBA00008914"/>
    </source>
</evidence>
<evidence type="ECO:0000256" key="6">
    <source>
        <dbReference type="ARBA" id="ARBA00023136"/>
    </source>
</evidence>